<protein>
    <recommendedName>
        <fullName evidence="3">3-methyladenine DNA glycosylase</fullName>
    </recommendedName>
</protein>
<evidence type="ECO:0008006" key="3">
    <source>
        <dbReference type="Google" id="ProtNLM"/>
    </source>
</evidence>
<dbReference type="Proteomes" id="UP001226160">
    <property type="component" value="Unassembled WGS sequence"/>
</dbReference>
<sequence length="290" mass="33509">MIYTEQEWTSHAAKHRQRAEDRLARYRNPGKKHPIYDFLFEYYPVRPTHLRTWHPGFGTVLEGNPPHADWRDYRRSERGVELDLEAFWQRRGCAIDYIGDLLTRTAARPARFDCFGLHEWAMVYRTKNPRHDLPLRLGAEGTNDVVDKHDLRCTHYDAFRFFTPPARPLNITVLGREDQPECDQGGCVHVTMDLYKWAWKLGPLVPGELSHECFDLAIAARELDMEASPYDCRAWGLGVVAIETTAGKNEYVTRQRELAARAEPIRHKLINIVDNAQRARLGGYGASLHT</sequence>
<reference evidence="1" key="1">
    <citation type="submission" date="2023-05" db="EMBL/GenBank/DDBJ databases">
        <title>Metabolic capabilities are highly conserved among human nasal-associated Corynebacterium species in pangenomic analyses.</title>
        <authorList>
            <person name="Tran T.H."/>
            <person name="Roberts A.Q."/>
            <person name="Escapa I.F."/>
            <person name="Gao W."/>
            <person name="Conlan S."/>
            <person name="Kong H."/>
            <person name="Segre J.A."/>
            <person name="Kelly M.S."/>
            <person name="Lemon K.P."/>
        </authorList>
    </citation>
    <scope>NUCLEOTIDE SEQUENCE</scope>
    <source>
        <strain evidence="1">KPL2654</strain>
    </source>
</reference>
<gene>
    <name evidence="1" type="ORF">QPX54_03075</name>
</gene>
<dbReference type="EMBL" id="JASNVP010000002">
    <property type="protein sequence ID" value="MDK4325497.1"/>
    <property type="molecule type" value="Genomic_DNA"/>
</dbReference>
<name>A0AAP4BSD6_9CORY</name>
<dbReference type="RefSeq" id="WP_284589509.1">
    <property type="nucleotide sequence ID" value="NZ_JASNVP010000002.1"/>
</dbReference>
<proteinExistence type="predicted"/>
<evidence type="ECO:0000313" key="1">
    <source>
        <dbReference type="EMBL" id="MDK4325497.1"/>
    </source>
</evidence>
<accession>A0AAP4BSD6</accession>
<dbReference type="AlphaFoldDB" id="A0AAP4BSD6"/>
<comment type="caution">
    <text evidence="1">The sequence shown here is derived from an EMBL/GenBank/DDBJ whole genome shotgun (WGS) entry which is preliminary data.</text>
</comment>
<evidence type="ECO:0000313" key="2">
    <source>
        <dbReference type="Proteomes" id="UP001226160"/>
    </source>
</evidence>
<organism evidence="1 2">
    <name type="scientific">Corynebacterium propinquum</name>
    <dbReference type="NCBI Taxonomy" id="43769"/>
    <lineage>
        <taxon>Bacteria</taxon>
        <taxon>Bacillati</taxon>
        <taxon>Actinomycetota</taxon>
        <taxon>Actinomycetes</taxon>
        <taxon>Mycobacteriales</taxon>
        <taxon>Corynebacteriaceae</taxon>
        <taxon>Corynebacterium</taxon>
    </lineage>
</organism>